<evidence type="ECO:0000313" key="1">
    <source>
        <dbReference type="EMBL" id="VDM98834.1"/>
    </source>
</evidence>
<sequence length="51" mass="5389">GTVANMNSMLNNATGLASASTFDSAALYQAQASTLTQQNFKIGKFMAKIFL</sequence>
<dbReference type="AlphaFoldDB" id="A0A3P7K544"/>
<name>A0A3P7K544_ONCOC</name>
<reference evidence="1 2" key="1">
    <citation type="submission" date="2018-08" db="EMBL/GenBank/DDBJ databases">
        <authorList>
            <person name="Laetsch R D."/>
            <person name="Stevens L."/>
            <person name="Kumar S."/>
            <person name="Blaxter L. M."/>
        </authorList>
    </citation>
    <scope>NUCLEOTIDE SEQUENCE [LARGE SCALE GENOMIC DNA]</scope>
</reference>
<accession>A0A3P7K544</accession>
<keyword evidence="2" id="KW-1185">Reference proteome</keyword>
<gene>
    <name evidence="1" type="ORF">NOO_LOCUS12383</name>
</gene>
<organism evidence="1 2">
    <name type="scientific">Onchocerca ochengi</name>
    <name type="common">Filarial nematode worm</name>
    <dbReference type="NCBI Taxonomy" id="42157"/>
    <lineage>
        <taxon>Eukaryota</taxon>
        <taxon>Metazoa</taxon>
        <taxon>Ecdysozoa</taxon>
        <taxon>Nematoda</taxon>
        <taxon>Chromadorea</taxon>
        <taxon>Rhabditida</taxon>
        <taxon>Spirurina</taxon>
        <taxon>Spiruromorpha</taxon>
        <taxon>Filarioidea</taxon>
        <taxon>Onchocercidae</taxon>
        <taxon>Onchocerca</taxon>
    </lineage>
</organism>
<dbReference type="EMBL" id="UYRW01010478">
    <property type="protein sequence ID" value="VDM98834.1"/>
    <property type="molecule type" value="Genomic_DNA"/>
</dbReference>
<protein>
    <submittedName>
        <fullName evidence="1">Uncharacterized protein</fullName>
    </submittedName>
</protein>
<dbReference type="OrthoDB" id="10492734at2759"/>
<dbReference type="Proteomes" id="UP000271087">
    <property type="component" value="Unassembled WGS sequence"/>
</dbReference>
<proteinExistence type="predicted"/>
<evidence type="ECO:0000313" key="2">
    <source>
        <dbReference type="Proteomes" id="UP000271087"/>
    </source>
</evidence>
<feature type="non-terminal residue" evidence="1">
    <location>
        <position position="1"/>
    </location>
</feature>